<dbReference type="InterPro" id="IPR050879">
    <property type="entry name" value="Acyltransferase_3"/>
</dbReference>
<protein>
    <submittedName>
        <fullName evidence="4">Peptidoglycan/LPS O-acetylase OafA/YrhL, contains acyltransferase and SGNH-hydrolase domains</fullName>
    </submittedName>
</protein>
<dbReference type="InterPro" id="IPR002656">
    <property type="entry name" value="Acyl_transf_3_dom"/>
</dbReference>
<name>A0A1H4LXK4_9ACTN</name>
<organism evidence="4 5">
    <name type="scientific">Streptomyces misionensis</name>
    <dbReference type="NCBI Taxonomy" id="67331"/>
    <lineage>
        <taxon>Bacteria</taxon>
        <taxon>Bacillati</taxon>
        <taxon>Actinomycetota</taxon>
        <taxon>Actinomycetes</taxon>
        <taxon>Kitasatosporales</taxon>
        <taxon>Streptomycetaceae</taxon>
        <taxon>Streptomyces</taxon>
    </lineage>
</organism>
<dbReference type="AlphaFoldDB" id="A0A1H4LXK4"/>
<keyword evidence="2" id="KW-0812">Transmembrane</keyword>
<keyword evidence="2" id="KW-1133">Transmembrane helix</keyword>
<feature type="transmembrane region" description="Helical" evidence="2">
    <location>
        <begin position="236"/>
        <end position="258"/>
    </location>
</feature>
<keyword evidence="4" id="KW-0378">Hydrolase</keyword>
<dbReference type="STRING" id="67331.SAMN04490357_0304"/>
<dbReference type="PANTHER" id="PTHR23028:SF53">
    <property type="entry name" value="ACYL_TRANSF_3 DOMAIN-CONTAINING PROTEIN"/>
    <property type="match status" value="1"/>
</dbReference>
<feature type="transmembrane region" description="Helical" evidence="2">
    <location>
        <begin position="336"/>
        <end position="358"/>
    </location>
</feature>
<dbReference type="Proteomes" id="UP000182375">
    <property type="component" value="Unassembled WGS sequence"/>
</dbReference>
<dbReference type="GO" id="GO:0016020">
    <property type="term" value="C:membrane"/>
    <property type="evidence" value="ECO:0007669"/>
    <property type="project" value="TreeGrafter"/>
</dbReference>
<proteinExistence type="predicted"/>
<keyword evidence="4" id="KW-0012">Acyltransferase</keyword>
<dbReference type="Pfam" id="PF01757">
    <property type="entry name" value="Acyl_transf_3"/>
    <property type="match status" value="1"/>
</dbReference>
<evidence type="ECO:0000313" key="4">
    <source>
        <dbReference type="EMBL" id="SEB75426.1"/>
    </source>
</evidence>
<dbReference type="EMBL" id="FNTD01000004">
    <property type="protein sequence ID" value="SEB75426.1"/>
    <property type="molecule type" value="Genomic_DNA"/>
</dbReference>
<evidence type="ECO:0000256" key="1">
    <source>
        <dbReference type="SAM" id="MobiDB-lite"/>
    </source>
</evidence>
<accession>A0A1H4LXK4</accession>
<feature type="transmembrane region" description="Helical" evidence="2">
    <location>
        <begin position="103"/>
        <end position="124"/>
    </location>
</feature>
<reference evidence="4 5" key="1">
    <citation type="submission" date="2016-10" db="EMBL/GenBank/DDBJ databases">
        <authorList>
            <person name="de Groot N.N."/>
        </authorList>
    </citation>
    <scope>NUCLEOTIDE SEQUENCE [LARGE SCALE GENOMIC DNA]</scope>
    <source>
        <strain evidence="4 5">DSM 40306</strain>
    </source>
</reference>
<evidence type="ECO:0000259" key="3">
    <source>
        <dbReference type="Pfam" id="PF01757"/>
    </source>
</evidence>
<feature type="transmembrane region" description="Helical" evidence="2">
    <location>
        <begin position="158"/>
        <end position="179"/>
    </location>
</feature>
<gene>
    <name evidence="4" type="ORF">SAMN04490357_0304</name>
</gene>
<dbReference type="GeneID" id="95509592"/>
<dbReference type="GO" id="GO:0016787">
    <property type="term" value="F:hydrolase activity"/>
    <property type="evidence" value="ECO:0007669"/>
    <property type="project" value="UniProtKB-KW"/>
</dbReference>
<evidence type="ECO:0000256" key="2">
    <source>
        <dbReference type="SAM" id="Phobius"/>
    </source>
</evidence>
<dbReference type="PANTHER" id="PTHR23028">
    <property type="entry name" value="ACETYLTRANSFERASE"/>
    <property type="match status" value="1"/>
</dbReference>
<feature type="domain" description="Acyltransferase 3" evidence="3">
    <location>
        <begin position="25"/>
        <end position="354"/>
    </location>
</feature>
<dbReference type="GO" id="GO:0009103">
    <property type="term" value="P:lipopolysaccharide biosynthetic process"/>
    <property type="evidence" value="ECO:0007669"/>
    <property type="project" value="TreeGrafter"/>
</dbReference>
<keyword evidence="2" id="KW-0472">Membrane</keyword>
<feature type="region of interest" description="Disordered" evidence="1">
    <location>
        <begin position="376"/>
        <end position="406"/>
    </location>
</feature>
<evidence type="ECO:0000313" key="5">
    <source>
        <dbReference type="Proteomes" id="UP000182375"/>
    </source>
</evidence>
<feature type="transmembrane region" description="Helical" evidence="2">
    <location>
        <begin position="211"/>
        <end position="229"/>
    </location>
</feature>
<dbReference type="GO" id="GO:0016747">
    <property type="term" value="F:acyltransferase activity, transferring groups other than amino-acyl groups"/>
    <property type="evidence" value="ECO:0007669"/>
    <property type="project" value="InterPro"/>
</dbReference>
<keyword evidence="4" id="KW-0808">Transferase</keyword>
<feature type="transmembrane region" description="Helical" evidence="2">
    <location>
        <begin position="70"/>
        <end position="91"/>
    </location>
</feature>
<sequence length="406" mass="43883">MSVSAVPAPPTAAPRTSRAGGGRLAAVDALRLLAAAGVAAYHYLGTPTPHFWGTYDLTRTAPVLHLLSRYGWLGVEAFFLISGFAICMSCWGRTPAQFAVSRIARLFPLYWTVVLAIVVVAWIARLAGQRPGAPVDLRTTLGNLTMLPGPLGLRTTDGVAWTLWVEARFYLLVAVLLLIGLTYRRTIAFCLLWLTFAAIGRELHSSVMDEFLLTQYAGLFVAGMALYLMHRFGPNLLLWLLTGFAWCYTLTLLGDRVAEHTEPAARGGTPGWGICAAILTGFLLLLALSGPGPLGRLRWRALVYAGALTYPFYLVHQSLGIPVVRGLLKAVPALGLVPAIALGLCFSLALSAALNHLVDRRLGAWLRRRLASDIGMTEDDPPERPATPPDPSVRQPPGRTGTVCRP</sequence>
<feature type="transmembrane region" description="Helical" evidence="2">
    <location>
        <begin position="301"/>
        <end position="324"/>
    </location>
</feature>
<dbReference type="RefSeq" id="WP_074990153.1">
    <property type="nucleotide sequence ID" value="NZ_FNTD01000004.1"/>
</dbReference>
<feature type="transmembrane region" description="Helical" evidence="2">
    <location>
        <begin position="270"/>
        <end position="289"/>
    </location>
</feature>
<feature type="transmembrane region" description="Helical" evidence="2">
    <location>
        <begin position="186"/>
        <end position="205"/>
    </location>
</feature>